<protein>
    <submittedName>
        <fullName evidence="12">Site-specific integrase/recombinase</fullName>
    </submittedName>
</protein>
<dbReference type="PROSITE" id="PS51898">
    <property type="entry name" value="TYR_RECOMBINASE"/>
    <property type="match status" value="1"/>
</dbReference>
<feature type="domain" description="Core-binding (CB)" evidence="11">
    <location>
        <begin position="25"/>
        <end position="116"/>
    </location>
</feature>
<dbReference type="PANTHER" id="PTHR30349">
    <property type="entry name" value="PHAGE INTEGRASE-RELATED"/>
    <property type="match status" value="1"/>
</dbReference>
<dbReference type="Gene3D" id="1.10.443.10">
    <property type="entry name" value="Intergrase catalytic core"/>
    <property type="match status" value="1"/>
</dbReference>
<dbReference type="RefSeq" id="WP_090635290.1">
    <property type="nucleotide sequence ID" value="NZ_CVRB01000003.1"/>
</dbReference>
<keyword evidence="3" id="KW-0132">Cell division</keyword>
<name>A0A0U1NYR8_9BACI</name>
<organism evidence="12 13">
    <name type="scientific">Neobacillus massiliamazoniensis</name>
    <dbReference type="NCBI Taxonomy" id="1499688"/>
    <lineage>
        <taxon>Bacteria</taxon>
        <taxon>Bacillati</taxon>
        <taxon>Bacillota</taxon>
        <taxon>Bacilli</taxon>
        <taxon>Bacillales</taxon>
        <taxon>Bacillaceae</taxon>
        <taxon>Neobacillus</taxon>
    </lineage>
</organism>
<dbReference type="Pfam" id="PF02899">
    <property type="entry name" value="Phage_int_SAM_1"/>
    <property type="match status" value="1"/>
</dbReference>
<dbReference type="Pfam" id="PF00589">
    <property type="entry name" value="Phage_integrase"/>
    <property type="match status" value="1"/>
</dbReference>
<dbReference type="InterPro" id="IPR013762">
    <property type="entry name" value="Integrase-like_cat_sf"/>
</dbReference>
<reference evidence="13" key="1">
    <citation type="submission" date="2015-05" db="EMBL/GenBank/DDBJ databases">
        <authorList>
            <person name="Urmite Genomes"/>
        </authorList>
    </citation>
    <scope>NUCLEOTIDE SEQUENCE [LARGE SCALE GENOMIC DNA]</scope>
    <source>
        <strain evidence="13">LF1</strain>
    </source>
</reference>
<dbReference type="InterPro" id="IPR002104">
    <property type="entry name" value="Integrase_catalytic"/>
</dbReference>
<dbReference type="GO" id="GO:0003677">
    <property type="term" value="F:DNA binding"/>
    <property type="evidence" value="ECO:0007669"/>
    <property type="project" value="UniProtKB-UniRule"/>
</dbReference>
<dbReference type="Proteomes" id="UP000199087">
    <property type="component" value="Unassembled WGS sequence"/>
</dbReference>
<evidence type="ECO:0000256" key="4">
    <source>
        <dbReference type="ARBA" id="ARBA00022829"/>
    </source>
</evidence>
<dbReference type="GO" id="GO:0007059">
    <property type="term" value="P:chromosome segregation"/>
    <property type="evidence" value="ECO:0007669"/>
    <property type="project" value="UniProtKB-KW"/>
</dbReference>
<dbReference type="GO" id="GO:0005737">
    <property type="term" value="C:cytoplasm"/>
    <property type="evidence" value="ECO:0007669"/>
    <property type="project" value="UniProtKB-SubCell"/>
</dbReference>
<dbReference type="InterPro" id="IPR004107">
    <property type="entry name" value="Integrase_SAM-like_N"/>
</dbReference>
<evidence type="ECO:0000256" key="8">
    <source>
        <dbReference type="ARBA" id="ARBA00023306"/>
    </source>
</evidence>
<evidence type="ECO:0000256" key="3">
    <source>
        <dbReference type="ARBA" id="ARBA00022618"/>
    </source>
</evidence>
<dbReference type="PANTHER" id="PTHR30349:SF77">
    <property type="entry name" value="TYROSINE RECOMBINASE XERC"/>
    <property type="match status" value="1"/>
</dbReference>
<dbReference type="InterPro" id="IPR050090">
    <property type="entry name" value="Tyrosine_recombinase_XerCD"/>
</dbReference>
<evidence type="ECO:0000256" key="1">
    <source>
        <dbReference type="ARBA" id="ARBA00004496"/>
    </source>
</evidence>
<evidence type="ECO:0000256" key="6">
    <source>
        <dbReference type="ARBA" id="ARBA00023125"/>
    </source>
</evidence>
<dbReference type="Gene3D" id="1.10.150.130">
    <property type="match status" value="1"/>
</dbReference>
<comment type="subcellular location">
    <subcellularLocation>
        <location evidence="1">Cytoplasm</location>
    </subcellularLocation>
</comment>
<dbReference type="InterPro" id="IPR044068">
    <property type="entry name" value="CB"/>
</dbReference>
<dbReference type="EMBL" id="CVRB01000003">
    <property type="protein sequence ID" value="CRK82988.1"/>
    <property type="molecule type" value="Genomic_DNA"/>
</dbReference>
<keyword evidence="5" id="KW-0229">DNA integration</keyword>
<dbReference type="PROSITE" id="PS51900">
    <property type="entry name" value="CB"/>
    <property type="match status" value="1"/>
</dbReference>
<dbReference type="OrthoDB" id="107900at2"/>
<keyword evidence="2" id="KW-0963">Cytoplasm</keyword>
<keyword evidence="13" id="KW-1185">Reference proteome</keyword>
<dbReference type="GO" id="GO:0051301">
    <property type="term" value="P:cell division"/>
    <property type="evidence" value="ECO:0007669"/>
    <property type="project" value="UniProtKB-KW"/>
</dbReference>
<dbReference type="GO" id="GO:0006310">
    <property type="term" value="P:DNA recombination"/>
    <property type="evidence" value="ECO:0007669"/>
    <property type="project" value="UniProtKB-KW"/>
</dbReference>
<dbReference type="GO" id="GO:0015074">
    <property type="term" value="P:DNA integration"/>
    <property type="evidence" value="ECO:0007669"/>
    <property type="project" value="UniProtKB-KW"/>
</dbReference>
<dbReference type="InterPro" id="IPR011010">
    <property type="entry name" value="DNA_brk_join_enz"/>
</dbReference>
<evidence type="ECO:0000313" key="13">
    <source>
        <dbReference type="Proteomes" id="UP000199087"/>
    </source>
</evidence>
<evidence type="ECO:0000259" key="10">
    <source>
        <dbReference type="PROSITE" id="PS51898"/>
    </source>
</evidence>
<keyword evidence="6 9" id="KW-0238">DNA-binding</keyword>
<keyword evidence="8" id="KW-0131">Cell cycle</keyword>
<dbReference type="SUPFAM" id="SSF56349">
    <property type="entry name" value="DNA breaking-rejoining enzymes"/>
    <property type="match status" value="1"/>
</dbReference>
<sequence length="329" mass="38322">MSRRKNVLDQREIRIMETKVKTYVESFASALDLFLKDCEIRNLRPHTIRYYQNEIYACLNQLREQGINVDTLSPIQITQEHIRENVITFMRHQKGLRIVTINTRLRALRAFFNYLYKAKHIPNNPFDGITLLKDRKTVIATFTAEQLKKLFKQPDLRTFTGVRDYTILMLLLETGIRANELVGITLQDILWGDDLIVIRQAKSYRQRQVPITKPMRQQLKKYLAIRGSVETNALFVTVDNNPLSKRGLQNQIKKYGDSAGIKGVRCSPHTFRHTFAKLSVQNGANIFELQAILGHTSFEIVKTYVNLFGNDVRDRHKEFSPLKMLNNRI</sequence>
<dbReference type="InterPro" id="IPR010998">
    <property type="entry name" value="Integrase_recombinase_N"/>
</dbReference>
<evidence type="ECO:0000313" key="12">
    <source>
        <dbReference type="EMBL" id="CRK82988.1"/>
    </source>
</evidence>
<keyword evidence="4" id="KW-0159">Chromosome partition</keyword>
<evidence type="ECO:0000259" key="11">
    <source>
        <dbReference type="PROSITE" id="PS51900"/>
    </source>
</evidence>
<evidence type="ECO:0000256" key="9">
    <source>
        <dbReference type="PROSITE-ProRule" id="PRU01248"/>
    </source>
</evidence>
<dbReference type="STRING" id="1499688.BN000_02943"/>
<dbReference type="AlphaFoldDB" id="A0A0U1NYR8"/>
<dbReference type="CDD" id="cd00397">
    <property type="entry name" value="DNA_BRE_C"/>
    <property type="match status" value="1"/>
</dbReference>
<evidence type="ECO:0000256" key="2">
    <source>
        <dbReference type="ARBA" id="ARBA00022490"/>
    </source>
</evidence>
<gene>
    <name evidence="12" type="primary">codV_2</name>
    <name evidence="12" type="ORF">BN000_02943</name>
</gene>
<evidence type="ECO:0000256" key="5">
    <source>
        <dbReference type="ARBA" id="ARBA00022908"/>
    </source>
</evidence>
<evidence type="ECO:0000256" key="7">
    <source>
        <dbReference type="ARBA" id="ARBA00023172"/>
    </source>
</evidence>
<keyword evidence="7" id="KW-0233">DNA recombination</keyword>
<proteinExistence type="predicted"/>
<accession>A0A0U1NYR8</accession>
<feature type="domain" description="Tyr recombinase" evidence="10">
    <location>
        <begin position="137"/>
        <end position="317"/>
    </location>
</feature>